<dbReference type="Proteomes" id="UP000326799">
    <property type="component" value="Unassembled WGS sequence"/>
</dbReference>
<dbReference type="AlphaFoldDB" id="A0A5N6EPB1"/>
<organism evidence="1 2">
    <name type="scientific">Aspergillus novoparasiticus</name>
    <dbReference type="NCBI Taxonomy" id="986946"/>
    <lineage>
        <taxon>Eukaryota</taxon>
        <taxon>Fungi</taxon>
        <taxon>Dikarya</taxon>
        <taxon>Ascomycota</taxon>
        <taxon>Pezizomycotina</taxon>
        <taxon>Eurotiomycetes</taxon>
        <taxon>Eurotiomycetidae</taxon>
        <taxon>Eurotiales</taxon>
        <taxon>Aspergillaceae</taxon>
        <taxon>Aspergillus</taxon>
        <taxon>Aspergillus subgen. Circumdati</taxon>
    </lineage>
</organism>
<evidence type="ECO:0000313" key="1">
    <source>
        <dbReference type="EMBL" id="KAB8219157.1"/>
    </source>
</evidence>
<dbReference type="EMBL" id="ML733441">
    <property type="protein sequence ID" value="KAB8219157.1"/>
    <property type="molecule type" value="Genomic_DNA"/>
</dbReference>
<proteinExistence type="predicted"/>
<sequence length="98" mass="10669">MAFYIILAGRWFSSESSNLICLCISACLCFCGTYGVLSCHRSNRAGSTGVLTERASVTCGLTEKAKGPFPHRVDHWIFPRPGPTVPQMKAAGRQGYVQ</sequence>
<gene>
    <name evidence="1" type="ORF">BDV33DRAFT_174098</name>
</gene>
<reference evidence="1 2" key="1">
    <citation type="submission" date="2019-04" db="EMBL/GenBank/DDBJ databases">
        <title>Fungal friends and foes A comparative genomics study of 23 Aspergillus species from section Flavi.</title>
        <authorList>
            <consortium name="DOE Joint Genome Institute"/>
            <person name="Kjaerbolling I."/>
            <person name="Vesth T.C."/>
            <person name="Frisvad J.C."/>
            <person name="Nybo J.L."/>
            <person name="Theobald S."/>
            <person name="Kildgaard S."/>
            <person name="Petersen T.I."/>
            <person name="Kuo A."/>
            <person name="Sato A."/>
            <person name="Lyhne E.K."/>
            <person name="Kogle M.E."/>
            <person name="Wiebenga A."/>
            <person name="Kun R.S."/>
            <person name="Lubbers R.J."/>
            <person name="Makela M.R."/>
            <person name="Barry K."/>
            <person name="Chovatia M."/>
            <person name="Clum A."/>
            <person name="Daum C."/>
            <person name="Haridas S."/>
            <person name="He G."/>
            <person name="LaButti K."/>
            <person name="Lipzen A."/>
            <person name="Mondo S."/>
            <person name="Pangilinan J."/>
            <person name="Riley R."/>
            <person name="Salamov A."/>
            <person name="Simmons B.A."/>
            <person name="Magnuson J.K."/>
            <person name="Henrissat B."/>
            <person name="Mortensen U.H."/>
            <person name="Larsen T.O."/>
            <person name="De vries R.P."/>
            <person name="Grigoriev I.V."/>
            <person name="Machida M."/>
            <person name="Baker S.E."/>
            <person name="Andersen M.R."/>
        </authorList>
    </citation>
    <scope>NUCLEOTIDE SEQUENCE [LARGE SCALE GENOMIC DNA]</scope>
    <source>
        <strain evidence="1 2">CBS 126849</strain>
    </source>
</reference>
<name>A0A5N6EPB1_9EURO</name>
<protein>
    <submittedName>
        <fullName evidence="1">Uncharacterized protein</fullName>
    </submittedName>
</protein>
<evidence type="ECO:0000313" key="2">
    <source>
        <dbReference type="Proteomes" id="UP000326799"/>
    </source>
</evidence>
<keyword evidence="2" id="KW-1185">Reference proteome</keyword>
<accession>A0A5N6EPB1</accession>